<gene>
    <name evidence="2" type="ORF">NBG4_260001</name>
</gene>
<keyword evidence="2" id="KW-0378">Hydrolase</keyword>
<keyword evidence="3" id="KW-1185">Reference proteome</keyword>
<dbReference type="AlphaFoldDB" id="A0A2U3QGG8"/>
<dbReference type="SUPFAM" id="SSF51658">
    <property type="entry name" value="Xylose isomerase-like"/>
    <property type="match status" value="1"/>
</dbReference>
<protein>
    <submittedName>
        <fullName evidence="2">AP endonuclease, family 2</fullName>
    </submittedName>
</protein>
<evidence type="ECO:0000313" key="2">
    <source>
        <dbReference type="EMBL" id="SPQ00506.1"/>
    </source>
</evidence>
<dbReference type="PANTHER" id="PTHR12110:SF21">
    <property type="entry name" value="XYLOSE ISOMERASE-LIKE TIM BARREL DOMAIN-CONTAINING PROTEIN"/>
    <property type="match status" value="1"/>
</dbReference>
<proteinExistence type="predicted"/>
<sequence>MAGPHVHVPYSRIPEYADFIKENKLNLEIYFGSASLDSVSPDEIKRLNETLDYGPSLSIHAPFMDLSPAAVDSKVRTVTMERFCQVLDVAEIIRPKAIVFHSGYEKWKYALDVDFWLEKSLLTWQPLNKRASEIGVKIAIENIFEDDPSNLKLLVEHMDSGNFGICFDTGHCNLFSRVPLADWMDALNPFIMELHIHDNNRSSDQHLPPGEGTFDFAGFFRLLCRSDCVHTIEAHTPEHVLKSMSYLQAKGISSGSGG</sequence>
<name>A0A2U3QGG8_9BACT</name>
<reference evidence="3" key="1">
    <citation type="submission" date="2018-03" db="EMBL/GenBank/DDBJ databases">
        <authorList>
            <person name="Zecchin S."/>
        </authorList>
    </citation>
    <scope>NUCLEOTIDE SEQUENCE [LARGE SCALE GENOMIC DNA]</scope>
</reference>
<dbReference type="Gene3D" id="3.20.20.150">
    <property type="entry name" value="Divalent-metal-dependent TIM barrel enzymes"/>
    <property type="match status" value="1"/>
</dbReference>
<dbReference type="Proteomes" id="UP000245125">
    <property type="component" value="Unassembled WGS sequence"/>
</dbReference>
<evidence type="ECO:0000259" key="1">
    <source>
        <dbReference type="Pfam" id="PF01261"/>
    </source>
</evidence>
<dbReference type="InterPro" id="IPR036237">
    <property type="entry name" value="Xyl_isomerase-like_sf"/>
</dbReference>
<keyword evidence="2" id="KW-0255">Endonuclease</keyword>
<dbReference type="Pfam" id="PF01261">
    <property type="entry name" value="AP_endonuc_2"/>
    <property type="match status" value="1"/>
</dbReference>
<evidence type="ECO:0000313" key="3">
    <source>
        <dbReference type="Proteomes" id="UP000245125"/>
    </source>
</evidence>
<dbReference type="PANTHER" id="PTHR12110">
    <property type="entry name" value="HYDROXYPYRUVATE ISOMERASE"/>
    <property type="match status" value="1"/>
</dbReference>
<dbReference type="InterPro" id="IPR013022">
    <property type="entry name" value="Xyl_isomerase-like_TIM-brl"/>
</dbReference>
<dbReference type="InterPro" id="IPR050312">
    <property type="entry name" value="IolE/XylAMocC-like"/>
</dbReference>
<accession>A0A2U3QGG8</accession>
<dbReference type="EMBL" id="OUUY01000071">
    <property type="protein sequence ID" value="SPQ00506.1"/>
    <property type="molecule type" value="Genomic_DNA"/>
</dbReference>
<dbReference type="OrthoDB" id="9801960at2"/>
<keyword evidence="2" id="KW-0540">Nuclease</keyword>
<feature type="domain" description="Xylose isomerase-like TIM barrel" evidence="1">
    <location>
        <begin position="37"/>
        <end position="234"/>
    </location>
</feature>
<organism evidence="2 3">
    <name type="scientific">Candidatus Sulfobium mesophilum</name>
    <dbReference type="NCBI Taxonomy" id="2016548"/>
    <lineage>
        <taxon>Bacteria</taxon>
        <taxon>Pseudomonadati</taxon>
        <taxon>Nitrospirota</taxon>
        <taxon>Nitrospiria</taxon>
        <taxon>Nitrospirales</taxon>
        <taxon>Nitrospiraceae</taxon>
        <taxon>Candidatus Sulfobium</taxon>
    </lineage>
</organism>
<dbReference type="GO" id="GO:0004519">
    <property type="term" value="F:endonuclease activity"/>
    <property type="evidence" value="ECO:0007669"/>
    <property type="project" value="UniProtKB-KW"/>
</dbReference>